<reference evidence="2" key="1">
    <citation type="journal article" date="2019" name="Int. J. Syst. Evol. Microbiol.">
        <title>The Global Catalogue of Microorganisms (GCM) 10K type strain sequencing project: providing services to taxonomists for standard genome sequencing and annotation.</title>
        <authorList>
            <consortium name="The Broad Institute Genomics Platform"/>
            <consortium name="The Broad Institute Genome Sequencing Center for Infectious Disease"/>
            <person name="Wu L."/>
            <person name="Ma J."/>
        </authorList>
    </citation>
    <scope>NUCLEOTIDE SEQUENCE [LARGE SCALE GENOMIC DNA]</scope>
    <source>
        <strain evidence="2">KCTC 42986</strain>
    </source>
</reference>
<protein>
    <submittedName>
        <fullName evidence="1">Uncharacterized protein</fullName>
    </submittedName>
</protein>
<dbReference type="RefSeq" id="WP_390321336.1">
    <property type="nucleotide sequence ID" value="NZ_JBHRTP010000111.1"/>
</dbReference>
<evidence type="ECO:0000313" key="1">
    <source>
        <dbReference type="EMBL" id="MFC3111365.1"/>
    </source>
</evidence>
<comment type="caution">
    <text evidence="1">The sequence shown here is derived from an EMBL/GenBank/DDBJ whole genome shotgun (WGS) entry which is preliminary data.</text>
</comment>
<keyword evidence="2" id="KW-1185">Reference proteome</keyword>
<proteinExistence type="predicted"/>
<organism evidence="1 2">
    <name type="scientific">Undibacterium arcticum</name>
    <dbReference type="NCBI Taxonomy" id="1762892"/>
    <lineage>
        <taxon>Bacteria</taxon>
        <taxon>Pseudomonadati</taxon>
        <taxon>Pseudomonadota</taxon>
        <taxon>Betaproteobacteria</taxon>
        <taxon>Burkholderiales</taxon>
        <taxon>Oxalobacteraceae</taxon>
        <taxon>Undibacterium</taxon>
    </lineage>
</organism>
<accession>A0ABV7F8W1</accession>
<dbReference type="EMBL" id="JBHRTP010000111">
    <property type="protein sequence ID" value="MFC3111365.1"/>
    <property type="molecule type" value="Genomic_DNA"/>
</dbReference>
<gene>
    <name evidence="1" type="ORF">ACFOFO_26055</name>
</gene>
<sequence>MRFIIQYQYQTKDKSRPFIELESLEISSLNGEFLAVPNLGDHVFMTRAGVFGVVESKLFSYYDDYCNINIILIESYQDYSTLTKHPQPA</sequence>
<name>A0ABV7F8W1_9BURK</name>
<evidence type="ECO:0000313" key="2">
    <source>
        <dbReference type="Proteomes" id="UP001595530"/>
    </source>
</evidence>
<dbReference type="Proteomes" id="UP001595530">
    <property type="component" value="Unassembled WGS sequence"/>
</dbReference>